<sequence>MVLSLIQNLFTSKEKKIPIMDSNEIEKVKRGLFLKDSTPIAILTDEQLIIKEIKRETLLKNADNVTRTKAYLDFYCSHPEIHWAFLAHMVSRNAGYHMTDLKGELLPSILKREEAENFFLFLERANAYIFHDAYPQLLLYRKSIEKKRPLFHLLPAFGVSRAMSVFWKRFWQDRKPAELSLSLVINEQNMLQKRLLSKLGDGFLQEKVLFLLQDRLELTTVFFPYQRKSKYKKTIYLAGTSISHFELPEKRIEIGKKLYSILFLKNIVKQTSFQYAENTPHTGSRSDYWPESYSSCYADTKKIYSPHLKSVWKDVTHTFSSEDWLDKKTIGHFDVLETLSPPRHFDVTVQAGILVTLATELKHIST</sequence>
<comment type="caution">
    <text evidence="1">The sequence shown here is derived from an EMBL/GenBank/DDBJ whole genome shotgun (WGS) entry which is preliminary data.</text>
</comment>
<name>A0A5D4KHY1_9BACI</name>
<evidence type="ECO:0000313" key="2">
    <source>
        <dbReference type="Proteomes" id="UP000323317"/>
    </source>
</evidence>
<dbReference type="AlphaFoldDB" id="A0A5D4KHY1"/>
<dbReference type="InterPro" id="IPR019658">
    <property type="entry name" value="DUF2515"/>
</dbReference>
<reference evidence="1 2" key="1">
    <citation type="submission" date="2019-08" db="EMBL/GenBank/DDBJ databases">
        <title>Bacillus genomes from the desert of Cuatro Cienegas, Coahuila.</title>
        <authorList>
            <person name="Olmedo-Alvarez G."/>
        </authorList>
    </citation>
    <scope>NUCLEOTIDE SEQUENCE [LARGE SCALE GENOMIC DNA]</scope>
    <source>
        <strain evidence="1 2">CH40_1T</strain>
    </source>
</reference>
<organism evidence="1 2">
    <name type="scientific">Rossellomorea vietnamensis</name>
    <dbReference type="NCBI Taxonomy" id="218284"/>
    <lineage>
        <taxon>Bacteria</taxon>
        <taxon>Bacillati</taxon>
        <taxon>Bacillota</taxon>
        <taxon>Bacilli</taxon>
        <taxon>Bacillales</taxon>
        <taxon>Bacillaceae</taxon>
        <taxon>Rossellomorea</taxon>
    </lineage>
</organism>
<dbReference type="Proteomes" id="UP000323317">
    <property type="component" value="Unassembled WGS sequence"/>
</dbReference>
<accession>A0A5D4KHY1</accession>
<dbReference type="RefSeq" id="WP_148946058.1">
    <property type="nucleotide sequence ID" value="NZ_VTEH01000003.1"/>
</dbReference>
<evidence type="ECO:0000313" key="1">
    <source>
        <dbReference type="EMBL" id="TYR76576.1"/>
    </source>
</evidence>
<gene>
    <name evidence="1" type="ORF">FZC79_06785</name>
</gene>
<dbReference type="Pfam" id="PF10720">
    <property type="entry name" value="DUF2515"/>
    <property type="match status" value="1"/>
</dbReference>
<proteinExistence type="predicted"/>
<dbReference type="EMBL" id="VTEH01000003">
    <property type="protein sequence ID" value="TYR76576.1"/>
    <property type="molecule type" value="Genomic_DNA"/>
</dbReference>
<protein>
    <submittedName>
        <fullName evidence="1">DUF2515 domain-containing protein</fullName>
    </submittedName>
</protein>